<dbReference type="OrthoDB" id="128881at2759"/>
<name>A0A2P4Y5R1_9STRA</name>
<sequence>MARGKKRDAEDLTDGAVVAKSLQSKQTKTSTKRTYQSKVSIMIAWLATHFPETIDTNTNKMQIPLSNDAVLAFFGHICSPAHLCDRDNLDSKSATSIPLSVSCIWGYRSALIYVYRSKLLELDTTGYRAPSRPRSYEKVINDLKKRGLLKINEGKHQLKASGYGLLALKLMTMEPMKNGQTWSTVLFGWCFLLLMRNLMGRADSVDTIMLQHIEWSDTASLSRNRVTKVIRLEPRSLASTYTPIRMSHHNAQFLLALYIISRAPNAPLVLFLGSDSKYRFGRILRRAISALSDEEMHSLSCIRESIGTHSLLKGSGSYALSQVNGPTPVSVYLRMGQSLGKLND</sequence>
<keyword evidence="2" id="KW-1185">Reference proteome</keyword>
<gene>
    <name evidence="1" type="ORF">PHPALM_10027</name>
</gene>
<organism evidence="1 2">
    <name type="scientific">Phytophthora palmivora</name>
    <dbReference type="NCBI Taxonomy" id="4796"/>
    <lineage>
        <taxon>Eukaryota</taxon>
        <taxon>Sar</taxon>
        <taxon>Stramenopiles</taxon>
        <taxon>Oomycota</taxon>
        <taxon>Peronosporomycetes</taxon>
        <taxon>Peronosporales</taxon>
        <taxon>Peronosporaceae</taxon>
        <taxon>Phytophthora</taxon>
    </lineage>
</organism>
<comment type="caution">
    <text evidence="1">The sequence shown here is derived from an EMBL/GenBank/DDBJ whole genome shotgun (WGS) entry which is preliminary data.</text>
</comment>
<proteinExistence type="predicted"/>
<evidence type="ECO:0000313" key="2">
    <source>
        <dbReference type="Proteomes" id="UP000237271"/>
    </source>
</evidence>
<dbReference type="AlphaFoldDB" id="A0A2P4Y5R1"/>
<evidence type="ECO:0000313" key="1">
    <source>
        <dbReference type="EMBL" id="POM73152.1"/>
    </source>
</evidence>
<reference evidence="1 2" key="1">
    <citation type="journal article" date="2017" name="Genome Biol. Evol.">
        <title>Phytophthora megakarya and P. palmivora, closely related causal agents of cacao black pod rot, underwent increases in genome sizes and gene numbers by different mechanisms.</title>
        <authorList>
            <person name="Ali S.S."/>
            <person name="Shao J."/>
            <person name="Lary D.J."/>
            <person name="Kronmiller B."/>
            <person name="Shen D."/>
            <person name="Strem M.D."/>
            <person name="Amoako-Attah I."/>
            <person name="Akrofi A.Y."/>
            <person name="Begoude B.A."/>
            <person name="Ten Hoopen G.M."/>
            <person name="Coulibaly K."/>
            <person name="Kebe B.I."/>
            <person name="Melnick R.L."/>
            <person name="Guiltinan M.J."/>
            <person name="Tyler B.M."/>
            <person name="Meinhardt L.W."/>
            <person name="Bailey B.A."/>
        </authorList>
    </citation>
    <scope>NUCLEOTIDE SEQUENCE [LARGE SCALE GENOMIC DNA]</scope>
    <source>
        <strain evidence="2">sbr112.9</strain>
    </source>
</reference>
<dbReference type="EMBL" id="NCKW01005262">
    <property type="protein sequence ID" value="POM73152.1"/>
    <property type="molecule type" value="Genomic_DNA"/>
</dbReference>
<feature type="non-terminal residue" evidence="1">
    <location>
        <position position="344"/>
    </location>
</feature>
<dbReference type="Proteomes" id="UP000237271">
    <property type="component" value="Unassembled WGS sequence"/>
</dbReference>
<accession>A0A2P4Y5R1</accession>
<protein>
    <submittedName>
        <fullName evidence="1">Uncharacterized protein</fullName>
    </submittedName>
</protein>